<dbReference type="SUPFAM" id="SSF46689">
    <property type="entry name" value="Homeodomain-like"/>
    <property type="match status" value="1"/>
</dbReference>
<proteinExistence type="predicted"/>
<dbReference type="Proteomes" id="UP000004410">
    <property type="component" value="Unassembled WGS sequence"/>
</dbReference>
<dbReference type="InterPro" id="IPR009057">
    <property type="entry name" value="Homeodomain-like_sf"/>
</dbReference>
<sequence>MIKYSVGDDNMLHNEARKLVLEAWDKTHNAKEIAKYFSVNQSTIYRLVEERARTGSYETRTQLRGRKPILTEKQHQDILELVQKQPDITMKEIIESLNLPVGSKAVRRFLIKQGYTYKKKSLHAKEQERPRCAGKAQRMDRKHI</sequence>
<dbReference type="EMBL" id="AAYG02000011">
    <property type="protein sequence ID" value="EDN78242.1"/>
    <property type="molecule type" value="Genomic_DNA"/>
</dbReference>
<name>A7B1X0_MEDG7</name>
<accession>A7B1X0</accession>
<gene>
    <name evidence="2" type="ORF">RUMGNA_01546</name>
</gene>
<organism evidence="2 3">
    <name type="scientific">Mediterraneibacter gnavus (strain ATCC 29149 / DSM 114966 / JCM 6515 / VPI C7-9)</name>
    <name type="common">Ruminococcus gnavus</name>
    <dbReference type="NCBI Taxonomy" id="411470"/>
    <lineage>
        <taxon>Bacteria</taxon>
        <taxon>Bacillati</taxon>
        <taxon>Bacillota</taxon>
        <taxon>Clostridia</taxon>
        <taxon>Lachnospirales</taxon>
        <taxon>Lachnospiraceae</taxon>
        <taxon>Mediterraneibacter</taxon>
    </lineage>
</organism>
<evidence type="ECO:0000256" key="1">
    <source>
        <dbReference type="SAM" id="MobiDB-lite"/>
    </source>
</evidence>
<evidence type="ECO:0000313" key="2">
    <source>
        <dbReference type="EMBL" id="EDN78242.1"/>
    </source>
</evidence>
<comment type="caution">
    <text evidence="2">The sequence shown here is derived from an EMBL/GenBank/DDBJ whole genome shotgun (WGS) entry which is preliminary data.</text>
</comment>
<dbReference type="Pfam" id="PF13412">
    <property type="entry name" value="HTH_24"/>
    <property type="match status" value="1"/>
</dbReference>
<dbReference type="eggNOG" id="COG3415">
    <property type="taxonomic scope" value="Bacteria"/>
</dbReference>
<dbReference type="AlphaFoldDB" id="A7B1X0"/>
<reference evidence="2 3" key="1">
    <citation type="submission" date="2007-04" db="EMBL/GenBank/DDBJ databases">
        <authorList>
            <person name="Fulton L."/>
            <person name="Clifton S."/>
            <person name="Fulton B."/>
            <person name="Xu J."/>
            <person name="Minx P."/>
            <person name="Pepin K.H."/>
            <person name="Johnson M."/>
            <person name="Thiruvilangam P."/>
            <person name="Bhonagiri V."/>
            <person name="Nash W.E."/>
            <person name="Mardis E.R."/>
            <person name="Wilson R.K."/>
        </authorList>
    </citation>
    <scope>NUCLEOTIDE SEQUENCE [LARGE SCALE GENOMIC DNA]</scope>
    <source>
        <strain evidence="2 3">ATCC 29149</strain>
    </source>
</reference>
<dbReference type="PaxDb" id="411470-RUMGNA_01546"/>
<evidence type="ECO:0008006" key="4">
    <source>
        <dbReference type="Google" id="ProtNLM"/>
    </source>
</evidence>
<protein>
    <recommendedName>
        <fullName evidence="4">Transposase</fullName>
    </recommendedName>
</protein>
<reference evidence="2 3" key="2">
    <citation type="submission" date="2007-06" db="EMBL/GenBank/DDBJ databases">
        <title>Draft genome sequence of Ruminococcus gnavus (ATCC 29149).</title>
        <authorList>
            <person name="Sudarsanam P."/>
            <person name="Ley R."/>
            <person name="Guruge J."/>
            <person name="Turnbaugh P.J."/>
            <person name="Mahowald M."/>
            <person name="Liep D."/>
            <person name="Gordon J."/>
        </authorList>
    </citation>
    <scope>NUCLEOTIDE SEQUENCE [LARGE SCALE GENOMIC DNA]</scope>
    <source>
        <strain evidence="2 3">ATCC 29149</strain>
    </source>
</reference>
<feature type="region of interest" description="Disordered" evidence="1">
    <location>
        <begin position="122"/>
        <end position="144"/>
    </location>
</feature>
<evidence type="ECO:0000313" key="3">
    <source>
        <dbReference type="Proteomes" id="UP000004410"/>
    </source>
</evidence>